<keyword evidence="1" id="KW-0472">Membrane</keyword>
<dbReference type="InterPro" id="IPR012861">
    <property type="entry name" value="DUF1634"/>
</dbReference>
<organism evidence="2 3">
    <name type="scientific">Nicoliella lavandulae</name>
    <dbReference type="NCBI Taxonomy" id="3082954"/>
    <lineage>
        <taxon>Bacteria</taxon>
        <taxon>Bacillati</taxon>
        <taxon>Bacillota</taxon>
        <taxon>Bacilli</taxon>
        <taxon>Lactobacillales</taxon>
        <taxon>Lactobacillaceae</taxon>
        <taxon>Nicoliella</taxon>
    </lineage>
</organism>
<dbReference type="EMBL" id="JAWMWH010000001">
    <property type="protein sequence ID" value="MEJ6399671.1"/>
    <property type="molecule type" value="Genomic_DNA"/>
</dbReference>
<dbReference type="Pfam" id="PF07843">
    <property type="entry name" value="DUF1634"/>
    <property type="match status" value="1"/>
</dbReference>
<name>A0ABU8SIG3_9LACO</name>
<evidence type="ECO:0000313" key="2">
    <source>
        <dbReference type="EMBL" id="MEJ6399671.1"/>
    </source>
</evidence>
<evidence type="ECO:0000313" key="3">
    <source>
        <dbReference type="Proteomes" id="UP001370590"/>
    </source>
</evidence>
<feature type="transmembrane region" description="Helical" evidence="1">
    <location>
        <begin position="71"/>
        <end position="91"/>
    </location>
</feature>
<sequence length="126" mass="14020">MKKDEAQINKEMNSIELIIGKILRIGVIISAIIMIIGWLLLVLTGKSGYQGSFHPTSFHAILSGVIALKPYAIMMLGIFCLILTPVLRVVVSIYSFYKEHDMLYVSITTFVLIVLIISFFIGLSQA</sequence>
<gene>
    <name evidence="2" type="ORF">R4146_00525</name>
</gene>
<dbReference type="RefSeq" id="WP_339959517.1">
    <property type="nucleotide sequence ID" value="NZ_JAWMWH010000001.1"/>
</dbReference>
<feature type="transmembrane region" description="Helical" evidence="1">
    <location>
        <begin position="21"/>
        <end position="43"/>
    </location>
</feature>
<evidence type="ECO:0000256" key="1">
    <source>
        <dbReference type="SAM" id="Phobius"/>
    </source>
</evidence>
<comment type="caution">
    <text evidence="2">The sequence shown here is derived from an EMBL/GenBank/DDBJ whole genome shotgun (WGS) entry which is preliminary data.</text>
</comment>
<accession>A0ABU8SIG3</accession>
<keyword evidence="1" id="KW-1133">Transmembrane helix</keyword>
<reference evidence="2 3" key="1">
    <citation type="submission" date="2023-10" db="EMBL/GenBank/DDBJ databases">
        <title>Nicoliella lavandulae sp. nov. isolated from Lavandula angustifolia flowers.</title>
        <authorList>
            <person name="Alcantara C."/>
            <person name="Zuniga M."/>
            <person name="Landete J.M."/>
            <person name="Monedero V."/>
        </authorList>
    </citation>
    <scope>NUCLEOTIDE SEQUENCE [LARGE SCALE GENOMIC DNA]</scope>
    <source>
        <strain evidence="2 3">Es01</strain>
    </source>
</reference>
<protein>
    <submittedName>
        <fullName evidence="2">DUF1634 domain-containing protein</fullName>
    </submittedName>
</protein>
<keyword evidence="1" id="KW-0812">Transmembrane</keyword>
<feature type="transmembrane region" description="Helical" evidence="1">
    <location>
        <begin position="103"/>
        <end position="123"/>
    </location>
</feature>
<dbReference type="Proteomes" id="UP001370590">
    <property type="component" value="Unassembled WGS sequence"/>
</dbReference>
<proteinExistence type="predicted"/>
<keyword evidence="3" id="KW-1185">Reference proteome</keyword>